<feature type="chain" id="PRO_5040171978" evidence="1">
    <location>
        <begin position="24"/>
        <end position="70"/>
    </location>
</feature>
<name>A0A9N9KJT2_9HELO</name>
<keyword evidence="1" id="KW-0732">Signal</keyword>
<reference evidence="2" key="1">
    <citation type="submission" date="2021-07" db="EMBL/GenBank/DDBJ databases">
        <authorList>
            <person name="Durling M."/>
        </authorList>
    </citation>
    <scope>NUCLEOTIDE SEQUENCE</scope>
</reference>
<feature type="signal peptide" evidence="1">
    <location>
        <begin position="1"/>
        <end position="23"/>
    </location>
</feature>
<dbReference type="EMBL" id="CAJVRL010000001">
    <property type="protein sequence ID" value="CAG8948910.1"/>
    <property type="molecule type" value="Genomic_DNA"/>
</dbReference>
<evidence type="ECO:0000313" key="2">
    <source>
        <dbReference type="EMBL" id="CAG8948910.1"/>
    </source>
</evidence>
<dbReference type="AlphaFoldDB" id="A0A9N9KJT2"/>
<evidence type="ECO:0000256" key="1">
    <source>
        <dbReference type="SAM" id="SignalP"/>
    </source>
</evidence>
<gene>
    <name evidence="2" type="ORF">HYFRA_00002036</name>
</gene>
<organism evidence="2 3">
    <name type="scientific">Hymenoscyphus fraxineus</name>
    <dbReference type="NCBI Taxonomy" id="746836"/>
    <lineage>
        <taxon>Eukaryota</taxon>
        <taxon>Fungi</taxon>
        <taxon>Dikarya</taxon>
        <taxon>Ascomycota</taxon>
        <taxon>Pezizomycotina</taxon>
        <taxon>Leotiomycetes</taxon>
        <taxon>Helotiales</taxon>
        <taxon>Helotiaceae</taxon>
        <taxon>Hymenoscyphus</taxon>
    </lineage>
</organism>
<protein>
    <submittedName>
        <fullName evidence="2">Uncharacterized protein</fullName>
    </submittedName>
</protein>
<proteinExistence type="predicted"/>
<keyword evidence="3" id="KW-1185">Reference proteome</keyword>
<evidence type="ECO:0000313" key="3">
    <source>
        <dbReference type="Proteomes" id="UP000696280"/>
    </source>
</evidence>
<dbReference type="Proteomes" id="UP000696280">
    <property type="component" value="Unassembled WGS sequence"/>
</dbReference>
<accession>A0A9N9KJT2</accession>
<sequence>MKFTLLLSVAFASLAVAAPAALAQKPGSNALGDEKCPGQDTCEARCKNLGGIQKINCNEFGTNCSCNKSG</sequence>
<comment type="caution">
    <text evidence="2">The sequence shown here is derived from an EMBL/GenBank/DDBJ whole genome shotgun (WGS) entry which is preliminary data.</text>
</comment>